<comment type="caution">
    <text evidence="5">The sequence shown here is derived from an EMBL/GenBank/DDBJ whole genome shotgun (WGS) entry which is preliminary data.</text>
</comment>
<dbReference type="GO" id="GO:0005840">
    <property type="term" value="C:ribosome"/>
    <property type="evidence" value="ECO:0007669"/>
    <property type="project" value="UniProtKB-KW"/>
</dbReference>
<dbReference type="SUPFAM" id="SSF50249">
    <property type="entry name" value="Nucleic acid-binding proteins"/>
    <property type="match status" value="1"/>
</dbReference>
<dbReference type="PANTHER" id="PTHR10724:SF7">
    <property type="entry name" value="SMALL RIBOSOMAL SUBUNIT PROTEIN BS1C"/>
    <property type="match status" value="1"/>
</dbReference>
<dbReference type="Pfam" id="PF00575">
    <property type="entry name" value="S1"/>
    <property type="match status" value="1"/>
</dbReference>
<sequence length="86" mass="9703">DIKVGEIYKVTVLKFLTDKKGQDFGVIVEIFPGIEGFIHISEISFSRISKIKNVMNIGDILIVKCISVNGKGRIEFSLKDYNKKIL</sequence>
<dbReference type="GO" id="GO:0006412">
    <property type="term" value="P:translation"/>
    <property type="evidence" value="ECO:0007669"/>
    <property type="project" value="TreeGrafter"/>
</dbReference>
<comment type="similarity">
    <text evidence="1">Belongs to the bacterial ribosomal protein bS1 family.</text>
</comment>
<feature type="non-terminal residue" evidence="5">
    <location>
        <position position="1"/>
    </location>
</feature>
<dbReference type="InterPro" id="IPR012340">
    <property type="entry name" value="NA-bd_OB-fold"/>
</dbReference>
<evidence type="ECO:0000313" key="6">
    <source>
        <dbReference type="Proteomes" id="UP000070069"/>
    </source>
</evidence>
<gene>
    <name evidence="5" type="ORF">AXA84_0225</name>
</gene>
<dbReference type="OrthoDB" id="9804305at2"/>
<evidence type="ECO:0000256" key="3">
    <source>
        <dbReference type="ARBA" id="ARBA00023274"/>
    </source>
</evidence>
<dbReference type="InterPro" id="IPR003029">
    <property type="entry name" value="S1_domain"/>
</dbReference>
<keyword evidence="2" id="KW-0689">Ribosomal protein</keyword>
<evidence type="ECO:0000313" key="5">
    <source>
        <dbReference type="EMBL" id="KXT29278.1"/>
    </source>
</evidence>
<evidence type="ECO:0000256" key="2">
    <source>
        <dbReference type="ARBA" id="ARBA00022980"/>
    </source>
</evidence>
<evidence type="ECO:0000259" key="4">
    <source>
        <dbReference type="PROSITE" id="PS50126"/>
    </source>
</evidence>
<proteinExistence type="inferred from homology"/>
<dbReference type="PROSITE" id="PS50126">
    <property type="entry name" value="S1"/>
    <property type="match status" value="1"/>
</dbReference>
<dbReference type="RefSeq" id="WP_145902590.1">
    <property type="nucleotide sequence ID" value="NZ_LTBM01000004.1"/>
</dbReference>
<name>A0A139JQQ8_9MOLU</name>
<dbReference type="PATRIC" id="fig|203274.3.peg.381"/>
<protein>
    <submittedName>
        <fullName evidence="5">S1 RNA binding domain protein</fullName>
    </submittedName>
</protein>
<evidence type="ECO:0000256" key="1">
    <source>
        <dbReference type="ARBA" id="ARBA00006767"/>
    </source>
</evidence>
<dbReference type="Proteomes" id="UP000070069">
    <property type="component" value="Unassembled WGS sequence"/>
</dbReference>
<dbReference type="Gene3D" id="2.40.50.140">
    <property type="entry name" value="Nucleic acid-binding proteins"/>
    <property type="match status" value="1"/>
</dbReference>
<organism evidence="5 6">
    <name type="scientific">Candidatus Phytoplasma oryzae</name>
    <dbReference type="NCBI Taxonomy" id="203274"/>
    <lineage>
        <taxon>Bacteria</taxon>
        <taxon>Bacillati</taxon>
        <taxon>Mycoplasmatota</taxon>
        <taxon>Mollicutes</taxon>
        <taxon>Acholeplasmatales</taxon>
        <taxon>Acholeplasmataceae</taxon>
        <taxon>Candidatus Phytoplasma</taxon>
        <taxon>16SrXI (Rice yellow dwarf group)</taxon>
    </lineage>
</organism>
<reference evidence="5 6" key="1">
    <citation type="submission" date="2016-02" db="EMBL/GenBank/DDBJ databases">
        <title>A draft genome sequence of Candidatus Phytoplasma oryzae strain Mbita1, the causative agent of Napier Grass stunt disease in Kenya.</title>
        <authorList>
            <person name="Fischer A."/>
            <person name="Santa-Cruz I."/>
            <person name="Wambua L."/>
            <person name="Olds C."/>
            <person name="Midega C."/>
            <person name="Dickinson M."/>
            <person name="Kawicha P."/>
            <person name="Khan Z."/>
            <person name="Masiga D."/>
            <person name="Jores J."/>
            <person name="Bernd S."/>
        </authorList>
    </citation>
    <scope>NUCLEOTIDE SEQUENCE [LARGE SCALE GENOMIC DNA]</scope>
    <source>
        <strain evidence="5">Mbita1</strain>
    </source>
</reference>
<dbReference type="SMART" id="SM00316">
    <property type="entry name" value="S1"/>
    <property type="match status" value="1"/>
</dbReference>
<dbReference type="EMBL" id="LTBM01000004">
    <property type="protein sequence ID" value="KXT29278.1"/>
    <property type="molecule type" value="Genomic_DNA"/>
</dbReference>
<feature type="domain" description="S1 motif" evidence="4">
    <location>
        <begin position="5"/>
        <end position="79"/>
    </location>
</feature>
<dbReference type="GO" id="GO:1990904">
    <property type="term" value="C:ribonucleoprotein complex"/>
    <property type="evidence" value="ECO:0007669"/>
    <property type="project" value="UniProtKB-KW"/>
</dbReference>
<dbReference type="InterPro" id="IPR050437">
    <property type="entry name" value="Ribos_protein_bS1-like"/>
</dbReference>
<dbReference type="PANTHER" id="PTHR10724">
    <property type="entry name" value="30S RIBOSOMAL PROTEIN S1"/>
    <property type="match status" value="1"/>
</dbReference>
<dbReference type="AlphaFoldDB" id="A0A139JQQ8"/>
<dbReference type="GO" id="GO:0003729">
    <property type="term" value="F:mRNA binding"/>
    <property type="evidence" value="ECO:0007669"/>
    <property type="project" value="TreeGrafter"/>
</dbReference>
<accession>A0A139JQQ8</accession>
<dbReference type="GO" id="GO:0003735">
    <property type="term" value="F:structural constituent of ribosome"/>
    <property type="evidence" value="ECO:0007669"/>
    <property type="project" value="TreeGrafter"/>
</dbReference>
<keyword evidence="3" id="KW-0687">Ribonucleoprotein</keyword>